<organism evidence="1">
    <name type="scientific">Thiolapillus brandeum</name>
    <dbReference type="NCBI Taxonomy" id="1076588"/>
    <lineage>
        <taxon>Bacteria</taxon>
        <taxon>Pseudomonadati</taxon>
        <taxon>Pseudomonadota</taxon>
        <taxon>Gammaproteobacteria</taxon>
        <taxon>Chromatiales</taxon>
        <taxon>Sedimenticolaceae</taxon>
        <taxon>Thiolapillus</taxon>
    </lineage>
</organism>
<protein>
    <submittedName>
        <fullName evidence="1">MerR family transcriptional regulator</fullName>
    </submittedName>
</protein>
<dbReference type="EMBL" id="DRLF01000022">
    <property type="protein sequence ID" value="HEC05324.1"/>
    <property type="molecule type" value="Genomic_DNA"/>
</dbReference>
<dbReference type="Pfam" id="PF13591">
    <property type="entry name" value="MerR_2"/>
    <property type="match status" value="1"/>
</dbReference>
<accession>A0A831RUT3</accession>
<name>A0A831RUT3_9GAMM</name>
<comment type="caution">
    <text evidence="1">The sequence shown here is derived from an EMBL/GenBank/DDBJ whole genome shotgun (WGS) entry which is preliminary data.</text>
</comment>
<dbReference type="AlphaFoldDB" id="A0A831RUT3"/>
<dbReference type="Gene3D" id="1.10.1660.10">
    <property type="match status" value="1"/>
</dbReference>
<dbReference type="Proteomes" id="UP000886339">
    <property type="component" value="Unassembled WGS sequence"/>
</dbReference>
<gene>
    <name evidence="1" type="ORF">ENJ12_00600</name>
</gene>
<reference evidence="1" key="1">
    <citation type="journal article" date="2020" name="mSystems">
        <title>Genome- and Community-Level Interaction Insights into Carbon Utilization and Element Cycling Functions of Hydrothermarchaeota in Hydrothermal Sediment.</title>
        <authorList>
            <person name="Zhou Z."/>
            <person name="Liu Y."/>
            <person name="Xu W."/>
            <person name="Pan J."/>
            <person name="Luo Z.H."/>
            <person name="Li M."/>
        </authorList>
    </citation>
    <scope>NUCLEOTIDE SEQUENCE [LARGE SCALE GENOMIC DNA]</scope>
    <source>
        <strain evidence="1">HyVt-458</strain>
    </source>
</reference>
<proteinExistence type="predicted"/>
<evidence type="ECO:0000313" key="1">
    <source>
        <dbReference type="EMBL" id="HEC05324.1"/>
    </source>
</evidence>
<sequence>MNDEILNGVLLDEDCMLTLGELSRACAMHAEWVMELVDEGILEPRGTEMARWQFAAPALHRARTVLHLQRDLGINLSGAALALELLDEIQDLRQQLYRLNSSC</sequence>